<organism evidence="6 7">
    <name type="scientific">Hyaloscypha variabilis (strain UAMH 11265 / GT02V1 / F)</name>
    <name type="common">Meliniomyces variabilis</name>
    <dbReference type="NCBI Taxonomy" id="1149755"/>
    <lineage>
        <taxon>Eukaryota</taxon>
        <taxon>Fungi</taxon>
        <taxon>Dikarya</taxon>
        <taxon>Ascomycota</taxon>
        <taxon>Pezizomycotina</taxon>
        <taxon>Leotiomycetes</taxon>
        <taxon>Helotiales</taxon>
        <taxon>Hyaloscyphaceae</taxon>
        <taxon>Hyaloscypha</taxon>
        <taxon>Hyaloscypha variabilis</taxon>
    </lineage>
</organism>
<dbReference type="GO" id="GO:0000981">
    <property type="term" value="F:DNA-binding transcription factor activity, RNA polymerase II-specific"/>
    <property type="evidence" value="ECO:0007669"/>
    <property type="project" value="InterPro"/>
</dbReference>
<dbReference type="Pfam" id="PF00172">
    <property type="entry name" value="Zn_clus"/>
    <property type="match status" value="1"/>
</dbReference>
<evidence type="ECO:0000256" key="3">
    <source>
        <dbReference type="ARBA" id="ARBA00023242"/>
    </source>
</evidence>
<feature type="domain" description="Zn(2)-C6 fungal-type" evidence="5">
    <location>
        <begin position="28"/>
        <end position="59"/>
    </location>
</feature>
<dbReference type="InterPro" id="IPR050613">
    <property type="entry name" value="Sec_Metabolite_Reg"/>
</dbReference>
<dbReference type="STRING" id="1149755.A0A2J6RX94"/>
<dbReference type="PANTHER" id="PTHR31001">
    <property type="entry name" value="UNCHARACTERIZED TRANSCRIPTIONAL REGULATORY PROTEIN"/>
    <property type="match status" value="1"/>
</dbReference>
<feature type="compositionally biased region" description="Polar residues" evidence="4">
    <location>
        <begin position="99"/>
        <end position="116"/>
    </location>
</feature>
<sequence>MADVKESPLGGSQLPMRPGLRRDKPQLACTACRGRKVRCDRNQPCQNCTRRGQATTCIYVDAPARKRVAQASSSEARSMRQRVTQLEGMLRSFIEPNGSLATPGNYSETPSSQGANDSREKLQRNVGTNGADRELDESHPSPGQLMCDNSQTSYVSSAHWAAVLNEVVDLKYLLDSQDSPNSSNGSNIQVEQGIDLLFSTRRAVTQAELLASVPQRDIVDRLVSKFFSVMDMALTTLHIPTFQKEYEQFWLDPWSVSVMWLSVLFSMMSLAEQFSSVVKDGLPATQKPHNMMHKYREKASQCLILGNYTKPTEFVLEALLHYYAIEQYRSSEDHFGNSILMGIIVRTAMRMGYHRDPSHYPNISVLQGEMRRRIWSTIVIADIVSGSQVGLPKLIDESQTDTKLPHNLLDEDFDEHTMELPPPRPDTENTMMSYAIMKHRMHAVFGKIGDQTTSTQAVSYTDDVMRLDKLLRDTHNLTPPALRMRSTISSVTDSSAQILKRYALEVQFQKSRCVLHRRYLILARSDTRYLYSRQSCVDAAMELLHHQSIVHSECQPGGLLQRESWKIGTLMVQEFLLAAMIVCLEFDYFKTRSRDGNVTPEEVRSEEVMLKALQTSYEIWQESAACSTEALKASTVLRILLEKCSCDEKKTVVDFTSPGKEPWFTPGAGVTPASSVPNTLDQQTGESYDFLDDSFLDPTLTQEDDVIMDPNAFPNAEVIENMIYEPGNIDWTIWDTYI</sequence>
<dbReference type="PROSITE" id="PS50048">
    <property type="entry name" value="ZN2_CY6_FUNGAL_2"/>
    <property type="match status" value="1"/>
</dbReference>
<dbReference type="Proteomes" id="UP000235786">
    <property type="component" value="Unassembled WGS sequence"/>
</dbReference>
<evidence type="ECO:0000256" key="1">
    <source>
        <dbReference type="ARBA" id="ARBA00004123"/>
    </source>
</evidence>
<keyword evidence="3" id="KW-0539">Nucleus</keyword>
<dbReference type="InterPro" id="IPR007219">
    <property type="entry name" value="XnlR_reg_dom"/>
</dbReference>
<dbReference type="CDD" id="cd00067">
    <property type="entry name" value="GAL4"/>
    <property type="match status" value="1"/>
</dbReference>
<dbReference type="OrthoDB" id="4934715at2759"/>
<keyword evidence="2" id="KW-0479">Metal-binding</keyword>
<dbReference type="GO" id="GO:0003677">
    <property type="term" value="F:DNA binding"/>
    <property type="evidence" value="ECO:0007669"/>
    <property type="project" value="InterPro"/>
</dbReference>
<gene>
    <name evidence="6" type="ORF">L207DRAFT_509689</name>
</gene>
<dbReference type="Pfam" id="PF04082">
    <property type="entry name" value="Fungal_trans"/>
    <property type="match status" value="1"/>
</dbReference>
<protein>
    <submittedName>
        <fullName evidence="6">Zn(II)2Cys6 transcription factor</fullName>
    </submittedName>
</protein>
<dbReference type="GO" id="GO:0006351">
    <property type="term" value="P:DNA-templated transcription"/>
    <property type="evidence" value="ECO:0007669"/>
    <property type="project" value="InterPro"/>
</dbReference>
<dbReference type="Gene3D" id="4.10.240.10">
    <property type="entry name" value="Zn(2)-C6 fungal-type DNA-binding domain"/>
    <property type="match status" value="1"/>
</dbReference>
<dbReference type="SMART" id="SM00906">
    <property type="entry name" value="Fungal_trans"/>
    <property type="match status" value="1"/>
</dbReference>
<feature type="region of interest" description="Disordered" evidence="4">
    <location>
        <begin position="1"/>
        <end position="22"/>
    </location>
</feature>
<dbReference type="InterPro" id="IPR036864">
    <property type="entry name" value="Zn2-C6_fun-type_DNA-bd_sf"/>
</dbReference>
<keyword evidence="7" id="KW-1185">Reference proteome</keyword>
<feature type="region of interest" description="Disordered" evidence="4">
    <location>
        <begin position="95"/>
        <end position="122"/>
    </location>
</feature>
<dbReference type="GO" id="GO:0008270">
    <property type="term" value="F:zinc ion binding"/>
    <property type="evidence" value="ECO:0007669"/>
    <property type="project" value="InterPro"/>
</dbReference>
<evidence type="ECO:0000313" key="6">
    <source>
        <dbReference type="EMBL" id="PMD43140.1"/>
    </source>
</evidence>
<comment type="subcellular location">
    <subcellularLocation>
        <location evidence="1">Nucleus</location>
    </subcellularLocation>
</comment>
<reference evidence="6" key="1">
    <citation type="submission" date="2016-04" db="EMBL/GenBank/DDBJ databases">
        <title>A degradative enzymes factory behind the ericoid mycorrhizal symbiosis.</title>
        <authorList>
            <consortium name="DOE Joint Genome Institute"/>
            <person name="Martino E."/>
            <person name="Morin E."/>
            <person name="Grelet G."/>
            <person name="Kuo A."/>
            <person name="Kohler A."/>
            <person name="Daghino S."/>
            <person name="Barry K."/>
            <person name="Choi C."/>
            <person name="Cichocki N."/>
            <person name="Clum A."/>
            <person name="Copeland A."/>
            <person name="Hainaut M."/>
            <person name="Haridas S."/>
            <person name="Labutti K."/>
            <person name="Lindquist E."/>
            <person name="Lipzen A."/>
            <person name="Khouja H.-R."/>
            <person name="Murat C."/>
            <person name="Ohm R."/>
            <person name="Olson A."/>
            <person name="Spatafora J."/>
            <person name="Veneault-Fourrey C."/>
            <person name="Henrissat B."/>
            <person name="Grigoriev I."/>
            <person name="Martin F."/>
            <person name="Perotto S."/>
        </authorList>
    </citation>
    <scope>NUCLEOTIDE SEQUENCE [LARGE SCALE GENOMIC DNA]</scope>
    <source>
        <strain evidence="6">F</strain>
    </source>
</reference>
<evidence type="ECO:0000256" key="2">
    <source>
        <dbReference type="ARBA" id="ARBA00022723"/>
    </source>
</evidence>
<accession>A0A2J6RX94</accession>
<dbReference type="SMART" id="SM00066">
    <property type="entry name" value="GAL4"/>
    <property type="match status" value="1"/>
</dbReference>
<dbReference type="GO" id="GO:0005634">
    <property type="term" value="C:nucleus"/>
    <property type="evidence" value="ECO:0007669"/>
    <property type="project" value="UniProtKB-SubCell"/>
</dbReference>
<dbReference type="EMBL" id="KZ613942">
    <property type="protein sequence ID" value="PMD43140.1"/>
    <property type="molecule type" value="Genomic_DNA"/>
</dbReference>
<evidence type="ECO:0000313" key="7">
    <source>
        <dbReference type="Proteomes" id="UP000235786"/>
    </source>
</evidence>
<dbReference type="PROSITE" id="PS00463">
    <property type="entry name" value="ZN2_CY6_FUNGAL_1"/>
    <property type="match status" value="1"/>
</dbReference>
<dbReference type="AlphaFoldDB" id="A0A2J6RX94"/>
<dbReference type="SUPFAM" id="SSF57701">
    <property type="entry name" value="Zn2/Cys6 DNA-binding domain"/>
    <property type="match status" value="1"/>
</dbReference>
<evidence type="ECO:0000259" key="5">
    <source>
        <dbReference type="PROSITE" id="PS50048"/>
    </source>
</evidence>
<proteinExistence type="predicted"/>
<evidence type="ECO:0000256" key="4">
    <source>
        <dbReference type="SAM" id="MobiDB-lite"/>
    </source>
</evidence>
<dbReference type="PANTHER" id="PTHR31001:SF49">
    <property type="entry name" value="ZN(II)2CYS6 TRANSCRIPTION FACTOR (EUROFUNG)"/>
    <property type="match status" value="1"/>
</dbReference>
<dbReference type="CDD" id="cd12148">
    <property type="entry name" value="fungal_TF_MHR"/>
    <property type="match status" value="1"/>
</dbReference>
<dbReference type="InterPro" id="IPR001138">
    <property type="entry name" value="Zn2Cys6_DnaBD"/>
</dbReference>
<name>A0A2J6RX94_HYAVF</name>